<reference evidence="2 3" key="1">
    <citation type="submission" date="2018-09" db="EMBL/GenBank/DDBJ databases">
        <title>Metagenome Assembled Genomes from an Advanced Water Purification Facility.</title>
        <authorList>
            <person name="Stamps B.W."/>
            <person name="Spear J.R."/>
        </authorList>
    </citation>
    <scope>NUCLEOTIDE SEQUENCE [LARGE SCALE GENOMIC DNA]</scope>
    <source>
        <strain evidence="2">Bin_29_2</strain>
    </source>
</reference>
<comment type="caution">
    <text evidence="2">The sequence shown here is derived from an EMBL/GenBank/DDBJ whole genome shotgun (WGS) entry which is preliminary data.</text>
</comment>
<evidence type="ECO:0000256" key="1">
    <source>
        <dbReference type="SAM" id="MobiDB-lite"/>
    </source>
</evidence>
<evidence type="ECO:0000313" key="2">
    <source>
        <dbReference type="EMBL" id="TXI53200.1"/>
    </source>
</evidence>
<feature type="region of interest" description="Disordered" evidence="1">
    <location>
        <begin position="130"/>
        <end position="151"/>
    </location>
</feature>
<protein>
    <submittedName>
        <fullName evidence="2">Uncharacterized protein</fullName>
    </submittedName>
</protein>
<sequence length="151" mass="14960">MTVGNWGTLGTGGMVTTEGNDGRCGRWRCGGSLGAGACWTGGCWGGAWRGGAAGGAVVLGVLDVTLVELPAVVLVVVLDELDELVAGAVLPPPGPRLVSWMIPQITSASMTAISPNQAISTDRRRNQGISGVAAKSEAAGAAGSSNGSKGL</sequence>
<organism evidence="2 3">
    <name type="scientific">Mycolicibacter arupensis</name>
    <dbReference type="NCBI Taxonomy" id="342002"/>
    <lineage>
        <taxon>Bacteria</taxon>
        <taxon>Bacillati</taxon>
        <taxon>Actinomycetota</taxon>
        <taxon>Actinomycetes</taxon>
        <taxon>Mycobacteriales</taxon>
        <taxon>Mycobacteriaceae</taxon>
        <taxon>Mycolicibacter</taxon>
    </lineage>
</organism>
<name>A0A5C7XUR6_9MYCO</name>
<dbReference type="RefSeq" id="WP_276762201.1">
    <property type="nucleotide sequence ID" value="NZ_SSGD01000111.1"/>
</dbReference>
<evidence type="ECO:0000313" key="3">
    <source>
        <dbReference type="Proteomes" id="UP000321797"/>
    </source>
</evidence>
<gene>
    <name evidence="2" type="ORF">E6Q54_16995</name>
</gene>
<accession>A0A5C7XUR6</accession>
<dbReference type="Proteomes" id="UP000321797">
    <property type="component" value="Unassembled WGS sequence"/>
</dbReference>
<dbReference type="EMBL" id="SSGD01000111">
    <property type="protein sequence ID" value="TXI53200.1"/>
    <property type="molecule type" value="Genomic_DNA"/>
</dbReference>
<dbReference type="AlphaFoldDB" id="A0A5C7XUR6"/>
<proteinExistence type="predicted"/>